<dbReference type="InterPro" id="IPR050121">
    <property type="entry name" value="Cytochrome_P450_monoxygenase"/>
</dbReference>
<dbReference type="OrthoDB" id="9764248at2"/>
<evidence type="ECO:0000313" key="3">
    <source>
        <dbReference type="Proteomes" id="UP000463949"/>
    </source>
</evidence>
<dbReference type="GO" id="GO:0005506">
    <property type="term" value="F:iron ion binding"/>
    <property type="evidence" value="ECO:0007669"/>
    <property type="project" value="InterPro"/>
</dbReference>
<sequence length="456" mass="51458">MDRTSTPEALPTATLRETIAIISQVMAPNVAKGVIRRRPNVVGVVERFGLDAKGIRQLQALSKKYGRGPLMLNVPTKRMAVILDPADANHVLAHTPEPFATDEALKRSALGHFEPKMSLVSHGEARQTRRHLNERVLQSDCPHHLFADAFAQVVEEEAEALVARTQTRFDELDWPTFQHAWERIVRRVVLGDSARDDQTVTRELARLRKAANWGFMRPKRKRLQQRFEQHLAFYYQQAEPHSLMAMLAHHTNQEADSAPAPLQQVSQWLFAFDPAGMATFRALALLCAHPEYAASALDEVNDASPPSMDRLKASVLEALRLWPTTPLILRQTTQATQWKQGEMPANTSLLIHTPYFHRDERYLHAAHRFLPEMWLRPDGAGRWPLVPFSAGPGVCPGRHIVLLVTSRLLAALLRRARWALHPPDKLSGEAPMPGLLSPFHVRFRLERHSVESDATA</sequence>
<dbReference type="Proteomes" id="UP000463949">
    <property type="component" value="Chromosome"/>
</dbReference>
<dbReference type="AlphaFoldDB" id="A0A857GJZ1"/>
<dbReference type="GO" id="GO:0016705">
    <property type="term" value="F:oxidoreductase activity, acting on paired donors, with incorporation or reduction of molecular oxygen"/>
    <property type="evidence" value="ECO:0007669"/>
    <property type="project" value="InterPro"/>
</dbReference>
<protein>
    <submittedName>
        <fullName evidence="2">Cytochrome P450</fullName>
    </submittedName>
</protein>
<dbReference type="RefSeq" id="WP_159341875.1">
    <property type="nucleotide sequence ID" value="NZ_CP024621.1"/>
</dbReference>
<organism evidence="2 3">
    <name type="scientific">Vreelandella aquamarina</name>
    <dbReference type="NCBI Taxonomy" id="77097"/>
    <lineage>
        <taxon>Bacteria</taxon>
        <taxon>Pseudomonadati</taxon>
        <taxon>Pseudomonadota</taxon>
        <taxon>Gammaproteobacteria</taxon>
        <taxon>Oceanospirillales</taxon>
        <taxon>Halomonadaceae</taxon>
        <taxon>Vreelandella</taxon>
    </lineage>
</organism>
<dbReference type="InterPro" id="IPR036396">
    <property type="entry name" value="Cyt_P450_sf"/>
</dbReference>
<evidence type="ECO:0000256" key="1">
    <source>
        <dbReference type="ARBA" id="ARBA00010617"/>
    </source>
</evidence>
<dbReference type="Pfam" id="PF00067">
    <property type="entry name" value="p450"/>
    <property type="match status" value="1"/>
</dbReference>
<dbReference type="PANTHER" id="PTHR24305">
    <property type="entry name" value="CYTOCHROME P450"/>
    <property type="match status" value="1"/>
</dbReference>
<dbReference type="SUPFAM" id="SSF48264">
    <property type="entry name" value="Cytochrome P450"/>
    <property type="match status" value="1"/>
</dbReference>
<gene>
    <name evidence="2" type="ORF">CTT34_07495</name>
</gene>
<dbReference type="KEGG" id="hmd:CTT34_07495"/>
<reference evidence="2 3" key="1">
    <citation type="submission" date="2017-10" db="EMBL/GenBank/DDBJ databases">
        <title>Coral associated bacteria.</title>
        <authorList>
            <person name="Wang X."/>
        </authorList>
    </citation>
    <scope>NUCLEOTIDE SEQUENCE [LARGE SCALE GENOMIC DNA]</scope>
    <source>
        <strain evidence="2 3">SCSIO 43005</strain>
    </source>
</reference>
<evidence type="ECO:0000313" key="2">
    <source>
        <dbReference type="EMBL" id="QHD49545.1"/>
    </source>
</evidence>
<accession>A0A857GJZ1</accession>
<dbReference type="PANTHER" id="PTHR24305:SF166">
    <property type="entry name" value="CYTOCHROME P450 12A4, MITOCHONDRIAL-RELATED"/>
    <property type="match status" value="1"/>
</dbReference>
<dbReference type="GO" id="GO:0020037">
    <property type="term" value="F:heme binding"/>
    <property type="evidence" value="ECO:0007669"/>
    <property type="project" value="InterPro"/>
</dbReference>
<proteinExistence type="inferred from homology"/>
<comment type="similarity">
    <text evidence="1">Belongs to the cytochrome P450 family.</text>
</comment>
<dbReference type="EMBL" id="CP024621">
    <property type="protein sequence ID" value="QHD49545.1"/>
    <property type="molecule type" value="Genomic_DNA"/>
</dbReference>
<dbReference type="InterPro" id="IPR001128">
    <property type="entry name" value="Cyt_P450"/>
</dbReference>
<dbReference type="GO" id="GO:0004497">
    <property type="term" value="F:monooxygenase activity"/>
    <property type="evidence" value="ECO:0007669"/>
    <property type="project" value="InterPro"/>
</dbReference>
<dbReference type="Gene3D" id="1.10.630.10">
    <property type="entry name" value="Cytochrome P450"/>
    <property type="match status" value="1"/>
</dbReference>
<name>A0A857GJZ1_9GAMM</name>